<dbReference type="AlphaFoldDB" id="A0A6A6U1W5"/>
<evidence type="ECO:0000313" key="1">
    <source>
        <dbReference type="EMBL" id="KAF2665626.1"/>
    </source>
</evidence>
<reference evidence="1" key="1">
    <citation type="journal article" date="2020" name="Stud. Mycol.">
        <title>101 Dothideomycetes genomes: a test case for predicting lifestyles and emergence of pathogens.</title>
        <authorList>
            <person name="Haridas S."/>
            <person name="Albert R."/>
            <person name="Binder M."/>
            <person name="Bloem J."/>
            <person name="Labutti K."/>
            <person name="Salamov A."/>
            <person name="Andreopoulos B."/>
            <person name="Baker S."/>
            <person name="Barry K."/>
            <person name="Bills G."/>
            <person name="Bluhm B."/>
            <person name="Cannon C."/>
            <person name="Castanera R."/>
            <person name="Culley D."/>
            <person name="Daum C."/>
            <person name="Ezra D."/>
            <person name="Gonzalez J."/>
            <person name="Henrissat B."/>
            <person name="Kuo A."/>
            <person name="Liang C."/>
            <person name="Lipzen A."/>
            <person name="Lutzoni F."/>
            <person name="Magnuson J."/>
            <person name="Mondo S."/>
            <person name="Nolan M."/>
            <person name="Ohm R."/>
            <person name="Pangilinan J."/>
            <person name="Park H.-J."/>
            <person name="Ramirez L."/>
            <person name="Alfaro M."/>
            <person name="Sun H."/>
            <person name="Tritt A."/>
            <person name="Yoshinaga Y."/>
            <person name="Zwiers L.-H."/>
            <person name="Turgeon B."/>
            <person name="Goodwin S."/>
            <person name="Spatafora J."/>
            <person name="Crous P."/>
            <person name="Grigoriev I."/>
        </authorList>
    </citation>
    <scope>NUCLEOTIDE SEQUENCE</scope>
    <source>
        <strain evidence="1">CBS 115976</strain>
    </source>
</reference>
<organism evidence="1 2">
    <name type="scientific">Microthyrium microscopicum</name>
    <dbReference type="NCBI Taxonomy" id="703497"/>
    <lineage>
        <taxon>Eukaryota</taxon>
        <taxon>Fungi</taxon>
        <taxon>Dikarya</taxon>
        <taxon>Ascomycota</taxon>
        <taxon>Pezizomycotina</taxon>
        <taxon>Dothideomycetes</taxon>
        <taxon>Dothideomycetes incertae sedis</taxon>
        <taxon>Microthyriales</taxon>
        <taxon>Microthyriaceae</taxon>
        <taxon>Microthyrium</taxon>
    </lineage>
</organism>
<sequence length="728" mass="84282">MRRFAPQQTSYRCLLHQPFAPRCFSSQPVLLRRRRDFQSGTGPDDKNPVAFIDELTRAKSLVASRPSRSLWPDKSDGFRPSVLHHDQLPIFPDITRLHSKTQWGDPIANVLTSAYQGSAVGGTFDLLLPHDRLAHSKRVYTLGSFLLVSRYRWLDGFDNLNPDQFSQRVYNWHATVDELLQTSNEAALRHELNNLPTFSSPGLLKLMIHRRCLRLLRKQKWAMLQNERVSNILARLLPDLFPPEHDDVGKSGTSPYLDSHGTVVGLYYHFLHQGLGTATIHGDFYTLLINLFSTHSEKWKTELLYLLPHYILRNKCPPDLQAQFEKALQFLPPTFRHWEADLIIAQELAVGGLFTEAFRLVEKVAYEWPLVSQSVELYNTVCVILNEVEKTPWPRGENDHLRIVADTIMSFKPPHEGLVRRLIQFLVHFRSYDGLHHLISILDNRQYRPPVFTDAFMAMKKLRFNSNDLRSVAENEFDQARVEYNLSNIFYGMQAFEEMPSYKSKLIEYQRWFRSDALELLGLPCSVDRSPAKPHGNSITLSYMLMGHFYDHKFAEDVVIKTLTRFRELLHTDNEAVRIMTTGPEVYNVLIEGLMLQPTSYLNECMDLLTELIKNHNPHANLPRSWTETERRSSGIIRAGPDANTWRLMVRALTTRNQLQAAEKLLNEVWKRFPNDYTTPCDTLIGAFLEAGNKDRAMWYLTRKINAGYEITDYTLKMLDKQPPELVE</sequence>
<dbReference type="InterPro" id="IPR011990">
    <property type="entry name" value="TPR-like_helical_dom_sf"/>
</dbReference>
<dbReference type="EMBL" id="MU004240">
    <property type="protein sequence ID" value="KAF2665626.1"/>
    <property type="molecule type" value="Genomic_DNA"/>
</dbReference>
<protein>
    <submittedName>
        <fullName evidence="1">Uncharacterized protein</fullName>
    </submittedName>
</protein>
<dbReference type="Proteomes" id="UP000799302">
    <property type="component" value="Unassembled WGS sequence"/>
</dbReference>
<accession>A0A6A6U1W5</accession>
<proteinExistence type="predicted"/>
<name>A0A6A6U1W5_9PEZI</name>
<dbReference type="Gene3D" id="1.25.40.10">
    <property type="entry name" value="Tetratricopeptide repeat domain"/>
    <property type="match status" value="1"/>
</dbReference>
<keyword evidence="2" id="KW-1185">Reference proteome</keyword>
<gene>
    <name evidence="1" type="ORF">BT63DRAFT_442988</name>
</gene>
<evidence type="ECO:0000313" key="2">
    <source>
        <dbReference type="Proteomes" id="UP000799302"/>
    </source>
</evidence>